<gene>
    <name evidence="2" type="ORF">Lalb_Chr01g0002391</name>
</gene>
<dbReference type="EMBL" id="WOCE01000001">
    <property type="protein sequence ID" value="KAE9620370.1"/>
    <property type="molecule type" value="Genomic_DNA"/>
</dbReference>
<dbReference type="AlphaFoldDB" id="A0A6A4R2P9"/>
<proteinExistence type="predicted"/>
<feature type="region of interest" description="Disordered" evidence="1">
    <location>
        <begin position="87"/>
        <end position="106"/>
    </location>
</feature>
<feature type="compositionally biased region" description="Acidic residues" evidence="1">
    <location>
        <begin position="90"/>
        <end position="106"/>
    </location>
</feature>
<evidence type="ECO:0000313" key="3">
    <source>
        <dbReference type="Proteomes" id="UP000447434"/>
    </source>
</evidence>
<evidence type="ECO:0000313" key="2">
    <source>
        <dbReference type="EMBL" id="KAE9620370.1"/>
    </source>
</evidence>
<keyword evidence="3" id="KW-1185">Reference proteome</keyword>
<comment type="caution">
    <text evidence="2">The sequence shown here is derived from an EMBL/GenBank/DDBJ whole genome shotgun (WGS) entry which is preliminary data.</text>
</comment>
<dbReference type="PANTHER" id="PTHR33640">
    <property type="entry name" value="TRANSMEMBRANE PROTEIN"/>
    <property type="match status" value="1"/>
</dbReference>
<dbReference type="Proteomes" id="UP000447434">
    <property type="component" value="Chromosome 1"/>
</dbReference>
<reference evidence="3" key="1">
    <citation type="journal article" date="2020" name="Nat. Commun.">
        <title>Genome sequence of the cluster root forming white lupin.</title>
        <authorList>
            <person name="Hufnagel B."/>
            <person name="Marques A."/>
            <person name="Soriano A."/>
            <person name="Marques L."/>
            <person name="Divol F."/>
            <person name="Doumas P."/>
            <person name="Sallet E."/>
            <person name="Mancinotti D."/>
            <person name="Carrere S."/>
            <person name="Marande W."/>
            <person name="Arribat S."/>
            <person name="Keller J."/>
            <person name="Huneau C."/>
            <person name="Blein T."/>
            <person name="Aime D."/>
            <person name="Laguerre M."/>
            <person name="Taylor J."/>
            <person name="Schubert V."/>
            <person name="Nelson M."/>
            <person name="Geu-Flores F."/>
            <person name="Crespi M."/>
            <person name="Gallardo-Guerrero K."/>
            <person name="Delaux P.-M."/>
            <person name="Salse J."/>
            <person name="Berges H."/>
            <person name="Guyot R."/>
            <person name="Gouzy J."/>
            <person name="Peret B."/>
        </authorList>
    </citation>
    <scope>NUCLEOTIDE SEQUENCE [LARGE SCALE GENOMIC DNA]</scope>
    <source>
        <strain evidence="3">cv. Amiga</strain>
    </source>
</reference>
<dbReference type="OrthoDB" id="1095087at2759"/>
<sequence length="106" mass="12876">MRTGESIIGMKVKGYRRCKTEILRHVQSDKENQYNVLHRCETEHIRKRVQRADPEEVVEISSPKDHMSNDEFRRTVEAFIIRQQRLLREEQEEEEEEEEEEDYSLI</sequence>
<name>A0A6A4R2P9_LUPAL</name>
<accession>A0A6A4R2P9</accession>
<organism evidence="2 3">
    <name type="scientific">Lupinus albus</name>
    <name type="common">White lupine</name>
    <name type="synonym">Lupinus termis</name>
    <dbReference type="NCBI Taxonomy" id="3870"/>
    <lineage>
        <taxon>Eukaryota</taxon>
        <taxon>Viridiplantae</taxon>
        <taxon>Streptophyta</taxon>
        <taxon>Embryophyta</taxon>
        <taxon>Tracheophyta</taxon>
        <taxon>Spermatophyta</taxon>
        <taxon>Magnoliopsida</taxon>
        <taxon>eudicotyledons</taxon>
        <taxon>Gunneridae</taxon>
        <taxon>Pentapetalae</taxon>
        <taxon>rosids</taxon>
        <taxon>fabids</taxon>
        <taxon>Fabales</taxon>
        <taxon>Fabaceae</taxon>
        <taxon>Papilionoideae</taxon>
        <taxon>50 kb inversion clade</taxon>
        <taxon>genistoids sensu lato</taxon>
        <taxon>core genistoids</taxon>
        <taxon>Genisteae</taxon>
        <taxon>Lupinus</taxon>
    </lineage>
</organism>
<evidence type="ECO:0000256" key="1">
    <source>
        <dbReference type="SAM" id="MobiDB-lite"/>
    </source>
</evidence>
<dbReference type="PANTHER" id="PTHR33640:SF32">
    <property type="entry name" value="PROTEIN, PUTATIVE-RELATED"/>
    <property type="match status" value="1"/>
</dbReference>
<protein>
    <submittedName>
        <fullName evidence="2">Uncharacterized protein</fullName>
    </submittedName>
</protein>